<evidence type="ECO:0000256" key="1">
    <source>
        <dbReference type="SAM" id="MobiDB-lite"/>
    </source>
</evidence>
<dbReference type="OrthoDB" id="1923095at2"/>
<feature type="compositionally biased region" description="Polar residues" evidence="1">
    <location>
        <begin position="126"/>
        <end position="150"/>
    </location>
</feature>
<dbReference type="Proteomes" id="UP000095558">
    <property type="component" value="Unassembled WGS sequence"/>
</dbReference>
<sequence length="328" mass="37368">MICTDKMMINIFSDTNIDKDERYMLLMFITNTIKGKDAIAMSIKTLLEVFECKGKKTVLNIIKSLEKKGYIEIIKSIGKVNQYKVIKYIDGFLSEDSCSLQEDSILEDDSISTSVSTYPSENNIRNLSADTYTSEDTSVSTRTGTYTSEDTSTKGRTGTYTSGDTGTYTPRDTSIISRPGALSKENNAGRSENTNVSASASKNDDRYINNKYINNNNKLYIYIFNAWNKLNINNEKILTDDNKSAIANALNEHNEEDIINAIENFGVVYKSDHYYNYAWILKSFLSRSNGINRFMEDGDIWLDYKAKQKNVKRNSIFPEDFDIEKYID</sequence>
<proteinExistence type="predicted"/>
<evidence type="ECO:0000313" key="3">
    <source>
        <dbReference type="Proteomes" id="UP000095558"/>
    </source>
</evidence>
<accession>A0A174INV8</accession>
<dbReference type="Gene3D" id="1.10.10.10">
    <property type="entry name" value="Winged helix-like DNA-binding domain superfamily/Winged helix DNA-binding domain"/>
    <property type="match status" value="1"/>
</dbReference>
<feature type="compositionally biased region" description="Low complexity" evidence="1">
    <location>
        <begin position="155"/>
        <end position="169"/>
    </location>
</feature>
<dbReference type="RefSeq" id="WP_055277967.1">
    <property type="nucleotide sequence ID" value="NZ_CYZV01000070.1"/>
</dbReference>
<gene>
    <name evidence="2" type="ORF">ERS852470_03587</name>
</gene>
<protein>
    <submittedName>
        <fullName evidence="2">Uncharacterized protein</fullName>
    </submittedName>
</protein>
<feature type="compositionally biased region" description="Polar residues" evidence="1">
    <location>
        <begin position="184"/>
        <end position="199"/>
    </location>
</feature>
<reference evidence="2 3" key="1">
    <citation type="submission" date="2015-09" db="EMBL/GenBank/DDBJ databases">
        <authorList>
            <consortium name="Pathogen Informatics"/>
        </authorList>
    </citation>
    <scope>NUCLEOTIDE SEQUENCE [LARGE SCALE GENOMIC DNA]</scope>
    <source>
        <strain evidence="2 3">2789STDY5834855</strain>
    </source>
</reference>
<evidence type="ECO:0000313" key="2">
    <source>
        <dbReference type="EMBL" id="CUO86679.1"/>
    </source>
</evidence>
<dbReference type="EMBL" id="CYZV01000070">
    <property type="protein sequence ID" value="CUO86679.1"/>
    <property type="molecule type" value="Genomic_DNA"/>
</dbReference>
<dbReference type="AlphaFoldDB" id="A0A174INV8"/>
<name>A0A174INV8_9CLOT</name>
<organism evidence="2 3">
    <name type="scientific">Clostridium disporicum</name>
    <dbReference type="NCBI Taxonomy" id="84024"/>
    <lineage>
        <taxon>Bacteria</taxon>
        <taxon>Bacillati</taxon>
        <taxon>Bacillota</taxon>
        <taxon>Clostridia</taxon>
        <taxon>Eubacteriales</taxon>
        <taxon>Clostridiaceae</taxon>
        <taxon>Clostridium</taxon>
    </lineage>
</organism>
<feature type="region of interest" description="Disordered" evidence="1">
    <location>
        <begin position="126"/>
        <end position="199"/>
    </location>
</feature>
<dbReference type="InterPro" id="IPR036388">
    <property type="entry name" value="WH-like_DNA-bd_sf"/>
</dbReference>